<reference evidence="1" key="1">
    <citation type="journal article" date="2021" name="New Phytol.">
        <title>Evolutionary innovations through gain and loss of genes in the ectomycorrhizal Boletales.</title>
        <authorList>
            <person name="Wu G."/>
            <person name="Miyauchi S."/>
            <person name="Morin E."/>
            <person name="Kuo A."/>
            <person name="Drula E."/>
            <person name="Varga T."/>
            <person name="Kohler A."/>
            <person name="Feng B."/>
            <person name="Cao Y."/>
            <person name="Lipzen A."/>
            <person name="Daum C."/>
            <person name="Hundley H."/>
            <person name="Pangilinan J."/>
            <person name="Johnson J."/>
            <person name="Barry K."/>
            <person name="LaButti K."/>
            <person name="Ng V."/>
            <person name="Ahrendt S."/>
            <person name="Min B."/>
            <person name="Choi I.G."/>
            <person name="Park H."/>
            <person name="Plett J.M."/>
            <person name="Magnuson J."/>
            <person name="Spatafora J.W."/>
            <person name="Nagy L.G."/>
            <person name="Henrissat B."/>
            <person name="Grigoriev I.V."/>
            <person name="Yang Z.L."/>
            <person name="Xu J."/>
            <person name="Martin F.M."/>
        </authorList>
    </citation>
    <scope>NUCLEOTIDE SEQUENCE</scope>
    <source>
        <strain evidence="1">KUC20120723A-06</strain>
    </source>
</reference>
<name>A0ACB8BUB6_9AGAM</name>
<organism evidence="1 2">
    <name type="scientific">Leucogyrophana mollusca</name>
    <dbReference type="NCBI Taxonomy" id="85980"/>
    <lineage>
        <taxon>Eukaryota</taxon>
        <taxon>Fungi</taxon>
        <taxon>Dikarya</taxon>
        <taxon>Basidiomycota</taxon>
        <taxon>Agaricomycotina</taxon>
        <taxon>Agaricomycetes</taxon>
        <taxon>Agaricomycetidae</taxon>
        <taxon>Boletales</taxon>
        <taxon>Boletales incertae sedis</taxon>
        <taxon>Leucogyrophana</taxon>
    </lineage>
</organism>
<dbReference type="Proteomes" id="UP000790709">
    <property type="component" value="Unassembled WGS sequence"/>
</dbReference>
<evidence type="ECO:0000313" key="2">
    <source>
        <dbReference type="Proteomes" id="UP000790709"/>
    </source>
</evidence>
<proteinExistence type="predicted"/>
<protein>
    <submittedName>
        <fullName evidence="1">Uncharacterized protein</fullName>
    </submittedName>
</protein>
<keyword evidence="2" id="KW-1185">Reference proteome</keyword>
<comment type="caution">
    <text evidence="1">The sequence shown here is derived from an EMBL/GenBank/DDBJ whole genome shotgun (WGS) entry which is preliminary data.</text>
</comment>
<accession>A0ACB8BUB6</accession>
<gene>
    <name evidence="1" type="ORF">BV22DRAFT_226345</name>
</gene>
<evidence type="ECO:0000313" key="1">
    <source>
        <dbReference type="EMBL" id="KAH7928208.1"/>
    </source>
</evidence>
<dbReference type="EMBL" id="MU266356">
    <property type="protein sequence ID" value="KAH7928208.1"/>
    <property type="molecule type" value="Genomic_DNA"/>
</dbReference>
<sequence length="289" mass="30680">MSESVCVDTEYVAQLQPPGPSARRVSDCASSLLISSREAHVGQRDTPSYNRHELEEVAVDGATNSVTSFVAESTTIVLGGTTTNAGGQVFTSKVIPQYISVIYYSSPPQPTQSSPSARSTVGIAVGGVVAGLVGLAVVIATVLCIWRRKRTKASESISEMEVQPFVFDTAQVSGPFFRQKLTRAASQTSDPPRDQIHLPLQAHNSSTGGEPRDVEPHITDEQADFINDLHMSNMPSSAIARVMGRMLARRESGGAGGYRRLSGISIGTAPPGYDYTGDSAESPPSVPSR</sequence>